<gene>
    <name evidence="1" type="ORF">HPB50_011146</name>
</gene>
<dbReference type="Proteomes" id="UP000821845">
    <property type="component" value="Chromosome 1"/>
</dbReference>
<keyword evidence="2" id="KW-1185">Reference proteome</keyword>
<proteinExistence type="predicted"/>
<evidence type="ECO:0000313" key="1">
    <source>
        <dbReference type="EMBL" id="KAH6946011.1"/>
    </source>
</evidence>
<accession>A0ACB7TIR4</accession>
<comment type="caution">
    <text evidence="1">The sequence shown here is derived from an EMBL/GenBank/DDBJ whole genome shotgun (WGS) entry which is preliminary data.</text>
</comment>
<evidence type="ECO:0000313" key="2">
    <source>
        <dbReference type="Proteomes" id="UP000821845"/>
    </source>
</evidence>
<dbReference type="EMBL" id="CM023481">
    <property type="protein sequence ID" value="KAH6946011.1"/>
    <property type="molecule type" value="Genomic_DNA"/>
</dbReference>
<reference evidence="1" key="1">
    <citation type="submission" date="2020-05" db="EMBL/GenBank/DDBJ databases">
        <title>Large-scale comparative analyses of tick genomes elucidate their genetic diversity and vector capacities.</title>
        <authorList>
            <person name="Jia N."/>
            <person name="Wang J."/>
            <person name="Shi W."/>
            <person name="Du L."/>
            <person name="Sun Y."/>
            <person name="Zhan W."/>
            <person name="Jiang J."/>
            <person name="Wang Q."/>
            <person name="Zhang B."/>
            <person name="Ji P."/>
            <person name="Sakyi L.B."/>
            <person name="Cui X."/>
            <person name="Yuan T."/>
            <person name="Jiang B."/>
            <person name="Yang W."/>
            <person name="Lam T.T.-Y."/>
            <person name="Chang Q."/>
            <person name="Ding S."/>
            <person name="Wang X."/>
            <person name="Zhu J."/>
            <person name="Ruan X."/>
            <person name="Zhao L."/>
            <person name="Wei J."/>
            <person name="Que T."/>
            <person name="Du C."/>
            <person name="Cheng J."/>
            <person name="Dai P."/>
            <person name="Han X."/>
            <person name="Huang E."/>
            <person name="Gao Y."/>
            <person name="Liu J."/>
            <person name="Shao H."/>
            <person name="Ye R."/>
            <person name="Li L."/>
            <person name="Wei W."/>
            <person name="Wang X."/>
            <person name="Wang C."/>
            <person name="Yang T."/>
            <person name="Huo Q."/>
            <person name="Li W."/>
            <person name="Guo W."/>
            <person name="Chen H."/>
            <person name="Zhou L."/>
            <person name="Ni X."/>
            <person name="Tian J."/>
            <person name="Zhou Y."/>
            <person name="Sheng Y."/>
            <person name="Liu T."/>
            <person name="Pan Y."/>
            <person name="Xia L."/>
            <person name="Li J."/>
            <person name="Zhao F."/>
            <person name="Cao W."/>
        </authorList>
    </citation>
    <scope>NUCLEOTIDE SEQUENCE</scope>
    <source>
        <strain evidence="1">Hyas-2018</strain>
    </source>
</reference>
<name>A0ACB7TIR4_HYAAI</name>
<protein>
    <submittedName>
        <fullName evidence="1">Uncharacterized protein</fullName>
    </submittedName>
</protein>
<organism evidence="1 2">
    <name type="scientific">Hyalomma asiaticum</name>
    <name type="common">Tick</name>
    <dbReference type="NCBI Taxonomy" id="266040"/>
    <lineage>
        <taxon>Eukaryota</taxon>
        <taxon>Metazoa</taxon>
        <taxon>Ecdysozoa</taxon>
        <taxon>Arthropoda</taxon>
        <taxon>Chelicerata</taxon>
        <taxon>Arachnida</taxon>
        <taxon>Acari</taxon>
        <taxon>Parasitiformes</taxon>
        <taxon>Ixodida</taxon>
        <taxon>Ixodoidea</taxon>
        <taxon>Ixodidae</taxon>
        <taxon>Hyalomminae</taxon>
        <taxon>Hyalomma</taxon>
    </lineage>
</organism>
<sequence length="235" mass="24026">MCGRQRPKCGYPTTPAVVDAVTLLLRGRTMDSSKPTTLRSNAPRLQYGVCVRFLLAGTVACLCLSSLAHPTDAQEDDNSLDYSVFAGPPPEPSQCPGGAGCGDVVLDSGSDGVPSAEVVAPSSDDGGGVGSTSDGGRDGDTITFESETTTEASSNSESGSPSIVGPRPPPTVGGGAPPVPVEYTIRAGKTNITVNGTRTGNRTNAIGIGLRRTFSNHEVICMTLHDARSACVPDC</sequence>